<dbReference type="Gene3D" id="3.30.470.30">
    <property type="entry name" value="DNA ligase/mRNA capping enzyme"/>
    <property type="match status" value="1"/>
</dbReference>
<dbReference type="InterPro" id="IPR013846">
    <property type="entry name" value="mRNA_cap_enzyme_C"/>
</dbReference>
<dbReference type="InterPro" id="IPR051029">
    <property type="entry name" value="mRNA_Capping_Enz/RNA_Phosphat"/>
</dbReference>
<dbReference type="EMBL" id="CP002174">
    <property type="protein sequence ID" value="AEA39104.1"/>
    <property type="molecule type" value="Genomic_DNA"/>
</dbReference>
<evidence type="ECO:0000259" key="1">
    <source>
        <dbReference type="Pfam" id="PF03919"/>
    </source>
</evidence>
<dbReference type="Gene3D" id="2.40.50.140">
    <property type="entry name" value="Nucleic acid-binding proteins"/>
    <property type="match status" value="1"/>
</dbReference>
<dbReference type="RefSeq" id="XP_003240002.1">
    <property type="nucleotide sequence ID" value="XM_003239954.1"/>
</dbReference>
<dbReference type="Pfam" id="PF03919">
    <property type="entry name" value="mRNA_cap_C"/>
    <property type="match status" value="1"/>
</dbReference>
<dbReference type="Proteomes" id="UP000243423">
    <property type="component" value="Nucleomorph 3"/>
</dbReference>
<sequence length="356" mass="43118">MDICAFERSFFFGKIHKVLSFLSGLPNKYLCTKCVCFIGNIPFDLYKKYFFYSCVKSHLIFEKSDGFRQIFIYFKQKIYLFSRKCSLVKIIKKNLSRKNNFNSKIILDGELCFNLVSETYEFLIYDLISFYEDWRVLSWNLKSKIRFFEITLKDIICSLKFNVKKKNEFRTNRIQSLFNNLIKNTIFQNQLYLNHQVKSDLICNENDGIVFTPSRLFFFFKFFFFTLKWKYENKNSSDFCVKNFSPEKIDYCMLFQNLVFRFKNRKTRKMNFKCTRRIGYKSLVKEFESKDNRIAEYVLNKNTSQWIYCKDRKDKKNPNSIKTLIGILEITNENTREYELVDNLLKLNIRINRSKF</sequence>
<dbReference type="SUPFAM" id="SSF50249">
    <property type="entry name" value="Nucleic acid-binding proteins"/>
    <property type="match status" value="1"/>
</dbReference>
<dbReference type="AlphaFoldDB" id="F2HI41"/>
<dbReference type="InterPro" id="IPR012340">
    <property type="entry name" value="NA-bd_OB-fold"/>
</dbReference>
<gene>
    <name evidence="2" type="primary">mce</name>
    <name evidence="2" type="ORF">CPARA_3gp446</name>
</gene>
<dbReference type="GeneID" id="10447363"/>
<reference evidence="2 3" key="1">
    <citation type="journal article" date="2011" name="Genome Biol. Evol.">
        <title>Complete nucleomorph genome sequence of the nonphotosynthetic alga Cryptomonas paramecium reveals a core nucleomorph gene set.</title>
        <authorList>
            <person name="Tanifuji G."/>
            <person name="Onodera N.T."/>
            <person name="Wheeler T.J."/>
            <person name="Dlutek M."/>
            <person name="Donaher N."/>
            <person name="Archibald J.M."/>
        </authorList>
    </citation>
    <scope>NUCLEOTIDE SEQUENCE [LARGE SCALE GENOMIC DNA]</scope>
    <source>
        <strain evidence="2 3">CCAP977/2A</strain>
    </source>
</reference>
<evidence type="ECO:0000313" key="3">
    <source>
        <dbReference type="Proteomes" id="UP000243423"/>
    </source>
</evidence>
<feature type="domain" description="mRNA capping enzyme C-terminal" evidence="1">
    <location>
        <begin position="247"/>
        <end position="340"/>
    </location>
</feature>
<dbReference type="PANTHER" id="PTHR10367:SF25">
    <property type="entry name" value="DUAL SPECIFICITY PHOSPHATASE CATALYTIC DOMAIN PROTEIN (AFU_ORTHOLOGUE AFUA_1G03540)"/>
    <property type="match status" value="1"/>
</dbReference>
<dbReference type="GO" id="GO:0004484">
    <property type="term" value="F:mRNA guanylyltransferase activity"/>
    <property type="evidence" value="ECO:0007669"/>
    <property type="project" value="TreeGrafter"/>
</dbReference>
<name>F2HI41_9CRYP</name>
<dbReference type="PANTHER" id="PTHR10367">
    <property type="entry name" value="MRNA-CAPPING ENZYME"/>
    <property type="match status" value="1"/>
</dbReference>
<dbReference type="SUPFAM" id="SSF56091">
    <property type="entry name" value="DNA ligase/mRNA capping enzyme, catalytic domain"/>
    <property type="match status" value="1"/>
</dbReference>
<accession>F2HI41</accession>
<keyword evidence="2" id="KW-0542">Nucleomorph</keyword>
<dbReference type="GO" id="GO:0006370">
    <property type="term" value="P:7-methylguanosine mRNA capping"/>
    <property type="evidence" value="ECO:0007669"/>
    <property type="project" value="TreeGrafter"/>
</dbReference>
<organism evidence="2 3">
    <name type="scientific">Cryptomonas paramaecium</name>
    <dbReference type="NCBI Taxonomy" id="2898"/>
    <lineage>
        <taxon>Eukaryota</taxon>
        <taxon>Cryptophyceae</taxon>
        <taxon>Cryptomonadales</taxon>
        <taxon>Cryptomonadaceae</taxon>
        <taxon>Cryptomonas</taxon>
    </lineage>
</organism>
<evidence type="ECO:0000313" key="2">
    <source>
        <dbReference type="EMBL" id="AEA39104.1"/>
    </source>
</evidence>
<geneLocation type="nucleomorph" evidence="2"/>
<proteinExistence type="predicted"/>
<protein>
    <submittedName>
        <fullName evidence="2">mRNA capping enzyme</fullName>
    </submittedName>
</protein>